<keyword evidence="13" id="KW-1185">Reference proteome</keyword>
<feature type="region of interest" description="Disordered" evidence="9">
    <location>
        <begin position="362"/>
        <end position="399"/>
    </location>
</feature>
<dbReference type="InterPro" id="IPR001611">
    <property type="entry name" value="Leu-rich_rpt"/>
</dbReference>
<reference evidence="12 13" key="1">
    <citation type="submission" date="2019-01" db="EMBL/GenBank/DDBJ databases">
        <title>A draft genome assembly of the solar-powered sea slug Elysia chlorotica.</title>
        <authorList>
            <person name="Cai H."/>
            <person name="Li Q."/>
            <person name="Fang X."/>
            <person name="Li J."/>
            <person name="Curtis N.E."/>
            <person name="Altenburger A."/>
            <person name="Shibata T."/>
            <person name="Feng M."/>
            <person name="Maeda T."/>
            <person name="Schwartz J.A."/>
            <person name="Shigenobu S."/>
            <person name="Lundholm N."/>
            <person name="Nishiyama T."/>
            <person name="Yang H."/>
            <person name="Hasebe M."/>
            <person name="Li S."/>
            <person name="Pierce S.K."/>
            <person name="Wang J."/>
        </authorList>
    </citation>
    <scope>NUCLEOTIDE SEQUENCE [LARGE SCALE GENOMIC DNA]</scope>
    <source>
        <strain evidence="12">EC2010</strain>
        <tissue evidence="12">Whole organism of an adult</tissue>
    </source>
</reference>
<evidence type="ECO:0000256" key="7">
    <source>
        <dbReference type="ARBA" id="ARBA00023136"/>
    </source>
</evidence>
<name>A0A433TNL1_ELYCH</name>
<comment type="subcellular location">
    <subcellularLocation>
        <location evidence="1">Membrane</location>
        <topology evidence="1">Single-pass membrane protein</topology>
    </subcellularLocation>
</comment>
<dbReference type="AlphaFoldDB" id="A0A433TNL1"/>
<dbReference type="OrthoDB" id="6066926at2759"/>
<dbReference type="Gene3D" id="3.80.10.10">
    <property type="entry name" value="Ribonuclease Inhibitor"/>
    <property type="match status" value="1"/>
</dbReference>
<dbReference type="EMBL" id="RQTK01000255">
    <property type="protein sequence ID" value="RUS83172.1"/>
    <property type="molecule type" value="Genomic_DNA"/>
</dbReference>
<dbReference type="InterPro" id="IPR003591">
    <property type="entry name" value="Leu-rich_rpt_typical-subtyp"/>
</dbReference>
<feature type="transmembrane region" description="Helical" evidence="10">
    <location>
        <begin position="331"/>
        <end position="352"/>
    </location>
</feature>
<dbReference type="GO" id="GO:0038023">
    <property type="term" value="F:signaling receptor activity"/>
    <property type="evidence" value="ECO:0007669"/>
    <property type="project" value="TreeGrafter"/>
</dbReference>
<evidence type="ECO:0000256" key="4">
    <source>
        <dbReference type="ARBA" id="ARBA00022729"/>
    </source>
</evidence>
<dbReference type="PROSITE" id="PS51450">
    <property type="entry name" value="LRR"/>
    <property type="match status" value="1"/>
</dbReference>
<sequence>MGSTTASLTLLAIVLVHCCGVTVLAQTIPSGCLYENGIFKCDYRFCTPLEPSMFDPSPQRLVIYNIDGGMNVSMFPSWNTMNNTGFDSNYDASLSLSCLQGGGLMELTSASFDGMDIWQNVDITNCEIPSLPSRAFSNFGTLNYFGIQGGKVDDVQANALTGLTVRRDPNSVSPSGELSIIDVEFPDDTFPVAFLSSQESVSTLTIHRAGLASVPSDFLSHMVNLTTLSLDNNEFTELPDTLFNNLKALTTLNAGGIHWDCTCEKLWWIEYVATHGMRITSEMLCYTPLSYYGQRTTIYYTNSCSKGLVCDDGSLPAVNLGDVTCLTYLQIFIYTLAVLGFMGMSAVGGCWLHTRRQLKRNGAGGGGGGGKSGFTPRRNRVAGAPGGGRAAPPGTKAGW</sequence>
<accession>A0A433TNL1</accession>
<dbReference type="SMART" id="SM00369">
    <property type="entry name" value="LRR_TYP"/>
    <property type="match status" value="1"/>
</dbReference>
<keyword evidence="4 11" id="KW-0732">Signal</keyword>
<dbReference type="Proteomes" id="UP000271974">
    <property type="component" value="Unassembled WGS sequence"/>
</dbReference>
<evidence type="ECO:0000256" key="11">
    <source>
        <dbReference type="SAM" id="SignalP"/>
    </source>
</evidence>
<keyword evidence="6 10" id="KW-1133">Transmembrane helix</keyword>
<organism evidence="12 13">
    <name type="scientific">Elysia chlorotica</name>
    <name type="common">Eastern emerald elysia</name>
    <name type="synonym">Sea slug</name>
    <dbReference type="NCBI Taxonomy" id="188477"/>
    <lineage>
        <taxon>Eukaryota</taxon>
        <taxon>Metazoa</taxon>
        <taxon>Spiralia</taxon>
        <taxon>Lophotrochozoa</taxon>
        <taxon>Mollusca</taxon>
        <taxon>Gastropoda</taxon>
        <taxon>Heterobranchia</taxon>
        <taxon>Euthyneura</taxon>
        <taxon>Panpulmonata</taxon>
        <taxon>Sacoglossa</taxon>
        <taxon>Placobranchoidea</taxon>
        <taxon>Plakobranchidae</taxon>
        <taxon>Elysia</taxon>
    </lineage>
</organism>
<evidence type="ECO:0000256" key="9">
    <source>
        <dbReference type="SAM" id="MobiDB-lite"/>
    </source>
</evidence>
<keyword evidence="3 10" id="KW-0812">Transmembrane</keyword>
<keyword evidence="7 10" id="KW-0472">Membrane</keyword>
<evidence type="ECO:0008006" key="14">
    <source>
        <dbReference type="Google" id="ProtNLM"/>
    </source>
</evidence>
<dbReference type="GO" id="GO:0005886">
    <property type="term" value="C:plasma membrane"/>
    <property type="evidence" value="ECO:0007669"/>
    <property type="project" value="TreeGrafter"/>
</dbReference>
<comment type="caution">
    <text evidence="12">The sequence shown here is derived from an EMBL/GenBank/DDBJ whole genome shotgun (WGS) entry which is preliminary data.</text>
</comment>
<evidence type="ECO:0000256" key="10">
    <source>
        <dbReference type="SAM" id="Phobius"/>
    </source>
</evidence>
<evidence type="ECO:0000256" key="3">
    <source>
        <dbReference type="ARBA" id="ARBA00022692"/>
    </source>
</evidence>
<keyword evidence="5" id="KW-0677">Repeat</keyword>
<evidence type="ECO:0000256" key="1">
    <source>
        <dbReference type="ARBA" id="ARBA00004167"/>
    </source>
</evidence>
<dbReference type="GO" id="GO:0007165">
    <property type="term" value="P:signal transduction"/>
    <property type="evidence" value="ECO:0007669"/>
    <property type="project" value="TreeGrafter"/>
</dbReference>
<evidence type="ECO:0000256" key="2">
    <source>
        <dbReference type="ARBA" id="ARBA00022614"/>
    </source>
</evidence>
<evidence type="ECO:0000256" key="5">
    <source>
        <dbReference type="ARBA" id="ARBA00022737"/>
    </source>
</evidence>
<dbReference type="Pfam" id="PF13855">
    <property type="entry name" value="LRR_8"/>
    <property type="match status" value="1"/>
</dbReference>
<keyword evidence="8" id="KW-0325">Glycoprotein</keyword>
<gene>
    <name evidence="12" type="ORF">EGW08_009072</name>
</gene>
<dbReference type="SUPFAM" id="SSF52058">
    <property type="entry name" value="L domain-like"/>
    <property type="match status" value="1"/>
</dbReference>
<dbReference type="PANTHER" id="PTHR24365">
    <property type="entry name" value="TOLL-LIKE RECEPTOR"/>
    <property type="match status" value="1"/>
</dbReference>
<feature type="compositionally biased region" description="Gly residues" evidence="9">
    <location>
        <begin position="362"/>
        <end position="372"/>
    </location>
</feature>
<dbReference type="InterPro" id="IPR032675">
    <property type="entry name" value="LRR_dom_sf"/>
</dbReference>
<evidence type="ECO:0000256" key="8">
    <source>
        <dbReference type="ARBA" id="ARBA00023180"/>
    </source>
</evidence>
<protein>
    <recommendedName>
        <fullName evidence="14">LRRCT domain-containing protein</fullName>
    </recommendedName>
</protein>
<evidence type="ECO:0000313" key="12">
    <source>
        <dbReference type="EMBL" id="RUS83172.1"/>
    </source>
</evidence>
<proteinExistence type="predicted"/>
<dbReference type="PANTHER" id="PTHR24365:SF541">
    <property type="entry name" value="PROTEIN TOLL-RELATED"/>
    <property type="match status" value="1"/>
</dbReference>
<evidence type="ECO:0000313" key="13">
    <source>
        <dbReference type="Proteomes" id="UP000271974"/>
    </source>
</evidence>
<keyword evidence="2" id="KW-0433">Leucine-rich repeat</keyword>
<feature type="signal peptide" evidence="11">
    <location>
        <begin position="1"/>
        <end position="25"/>
    </location>
</feature>
<evidence type="ECO:0000256" key="6">
    <source>
        <dbReference type="ARBA" id="ARBA00022989"/>
    </source>
</evidence>
<feature type="compositionally biased region" description="Low complexity" evidence="9">
    <location>
        <begin position="390"/>
        <end position="399"/>
    </location>
</feature>
<feature type="chain" id="PRO_5019359984" description="LRRCT domain-containing protein" evidence="11">
    <location>
        <begin position="26"/>
        <end position="399"/>
    </location>
</feature>
<dbReference type="STRING" id="188477.A0A433TNL1"/>